<dbReference type="PROSITE" id="PS50893">
    <property type="entry name" value="ABC_TRANSPORTER_2"/>
    <property type="match status" value="1"/>
</dbReference>
<dbReference type="SUPFAM" id="SSF52540">
    <property type="entry name" value="P-loop containing nucleoside triphosphate hydrolases"/>
    <property type="match status" value="1"/>
</dbReference>
<evidence type="ECO:0000256" key="1">
    <source>
        <dbReference type="ARBA" id="ARBA00022448"/>
    </source>
</evidence>
<organism evidence="5 6">
    <name type="scientific">Microbaculum marinisediminis</name>
    <dbReference type="NCBI Taxonomy" id="2931392"/>
    <lineage>
        <taxon>Bacteria</taxon>
        <taxon>Pseudomonadati</taxon>
        <taxon>Pseudomonadota</taxon>
        <taxon>Alphaproteobacteria</taxon>
        <taxon>Hyphomicrobiales</taxon>
        <taxon>Tepidamorphaceae</taxon>
        <taxon>Microbaculum</taxon>
    </lineage>
</organism>
<evidence type="ECO:0000259" key="4">
    <source>
        <dbReference type="PROSITE" id="PS50893"/>
    </source>
</evidence>
<dbReference type="RefSeq" id="WP_261615586.1">
    <property type="nucleotide sequence ID" value="NZ_JALIDZ010000004.1"/>
</dbReference>
<evidence type="ECO:0000256" key="3">
    <source>
        <dbReference type="ARBA" id="ARBA00022840"/>
    </source>
</evidence>
<keyword evidence="3 5" id="KW-0067">ATP-binding</keyword>
<feature type="domain" description="ABC transporter" evidence="4">
    <location>
        <begin position="24"/>
        <end position="250"/>
    </location>
</feature>
<evidence type="ECO:0000313" key="5">
    <source>
        <dbReference type="EMBL" id="MCT8972007.1"/>
    </source>
</evidence>
<dbReference type="Pfam" id="PF00005">
    <property type="entry name" value="ABC_tran"/>
    <property type="match status" value="1"/>
</dbReference>
<dbReference type="InterPro" id="IPR003439">
    <property type="entry name" value="ABC_transporter-like_ATP-bd"/>
</dbReference>
<dbReference type="GO" id="GO:0005524">
    <property type="term" value="F:ATP binding"/>
    <property type="evidence" value="ECO:0007669"/>
    <property type="project" value="UniProtKB-KW"/>
</dbReference>
<dbReference type="Gene3D" id="3.40.50.300">
    <property type="entry name" value="P-loop containing nucleotide triphosphate hydrolases"/>
    <property type="match status" value="1"/>
</dbReference>
<name>A0AAW5QXX3_9HYPH</name>
<dbReference type="EMBL" id="JALIDZ010000004">
    <property type="protein sequence ID" value="MCT8972007.1"/>
    <property type="molecule type" value="Genomic_DNA"/>
</dbReference>
<dbReference type="GO" id="GO:0016887">
    <property type="term" value="F:ATP hydrolysis activity"/>
    <property type="evidence" value="ECO:0007669"/>
    <property type="project" value="InterPro"/>
</dbReference>
<dbReference type="PANTHER" id="PTHR42781:SF4">
    <property type="entry name" value="SPERMIDINE_PUTRESCINE IMPORT ATP-BINDING PROTEIN POTA"/>
    <property type="match status" value="1"/>
</dbReference>
<dbReference type="AlphaFoldDB" id="A0AAW5QXX3"/>
<gene>
    <name evidence="5" type="ORF">MUB46_09090</name>
</gene>
<evidence type="ECO:0000256" key="2">
    <source>
        <dbReference type="ARBA" id="ARBA00022741"/>
    </source>
</evidence>
<keyword evidence="1" id="KW-0813">Transport</keyword>
<dbReference type="Proteomes" id="UP001320898">
    <property type="component" value="Unassembled WGS sequence"/>
</dbReference>
<dbReference type="InterPro" id="IPR003593">
    <property type="entry name" value="AAA+_ATPase"/>
</dbReference>
<sequence>MHSLQPLNTQPETAPARHSDILPLVAEGLVFEAGGRRLIDGIDLELQPGARTIVLGPNGAGKSLLLRLLHGLIRPTAGRVVWKGRPADAAILRRQAMVFQKPVLLRRTVSANIDYALKVRGVSRAERGPRVAEMLAIADLQSLADAPARVLSGGEQQRLALTRALATQPEILFLDEPTSSLDPTSTQAIEQLIDDAAAAGTRIVMVTHDLGQARRLADEVVFLHRGRIAERTAAFRFFQSPVSAPATDFLAGHLVI</sequence>
<keyword evidence="2" id="KW-0547">Nucleotide-binding</keyword>
<keyword evidence="6" id="KW-1185">Reference proteome</keyword>
<dbReference type="PANTHER" id="PTHR42781">
    <property type="entry name" value="SPERMIDINE/PUTRESCINE IMPORT ATP-BINDING PROTEIN POTA"/>
    <property type="match status" value="1"/>
</dbReference>
<dbReference type="InterPro" id="IPR050093">
    <property type="entry name" value="ABC_SmlMolc_Importer"/>
</dbReference>
<dbReference type="SMART" id="SM00382">
    <property type="entry name" value="AAA"/>
    <property type="match status" value="1"/>
</dbReference>
<proteinExistence type="predicted"/>
<reference evidence="5 6" key="1">
    <citation type="submission" date="2022-04" db="EMBL/GenBank/DDBJ databases">
        <authorList>
            <person name="Ye Y.-Q."/>
            <person name="Du Z.-J."/>
        </authorList>
    </citation>
    <scope>NUCLEOTIDE SEQUENCE [LARGE SCALE GENOMIC DNA]</scope>
    <source>
        <strain evidence="5 6">A6E488</strain>
    </source>
</reference>
<protein>
    <submittedName>
        <fullName evidence="5">ATP-binding cassette domain-containing protein</fullName>
    </submittedName>
</protein>
<accession>A0AAW5QXX3</accession>
<evidence type="ECO:0000313" key="6">
    <source>
        <dbReference type="Proteomes" id="UP001320898"/>
    </source>
</evidence>
<comment type="caution">
    <text evidence="5">The sequence shown here is derived from an EMBL/GenBank/DDBJ whole genome shotgun (WGS) entry which is preliminary data.</text>
</comment>
<dbReference type="InterPro" id="IPR027417">
    <property type="entry name" value="P-loop_NTPase"/>
</dbReference>